<dbReference type="PANTHER" id="PTHR23135:SF4">
    <property type="entry name" value="UDP-N-ACETYLMURAMOYL-L-ALANYL-D-GLUTAMATE--2,6-DIAMINOPIMELATE LIGASE MURE HOMOLOG, CHLOROPLASTIC"/>
    <property type="match status" value="1"/>
</dbReference>
<dbReference type="SUPFAM" id="SSF53244">
    <property type="entry name" value="MurD-like peptide ligases, peptide-binding domain"/>
    <property type="match status" value="1"/>
</dbReference>
<dbReference type="Pfam" id="PF08245">
    <property type="entry name" value="Mur_ligase_M"/>
    <property type="match status" value="1"/>
</dbReference>
<dbReference type="Pfam" id="PF02875">
    <property type="entry name" value="Mur_ligase_C"/>
    <property type="match status" value="1"/>
</dbReference>
<evidence type="ECO:0000259" key="3">
    <source>
        <dbReference type="Pfam" id="PF08245"/>
    </source>
</evidence>
<feature type="region of interest" description="Disordered" evidence="1">
    <location>
        <begin position="504"/>
        <end position="527"/>
    </location>
</feature>
<accession>A0A5C6C7X7</accession>
<dbReference type="InterPro" id="IPR013221">
    <property type="entry name" value="Mur_ligase_cen"/>
</dbReference>
<keyword evidence="4" id="KW-0436">Ligase</keyword>
<evidence type="ECO:0000256" key="1">
    <source>
        <dbReference type="SAM" id="MobiDB-lite"/>
    </source>
</evidence>
<dbReference type="EC" id="6.3.2.7" evidence="4"/>
<dbReference type="InterPro" id="IPR004101">
    <property type="entry name" value="Mur_ligase_C"/>
</dbReference>
<sequence>MRHAAKSSFVLNAKSSETVKDSESTKDASPAQAESYSLAHLIPNARFFAGSDVVFSEIAESVQAAQTGELVVYHIGEEEPTAFIADALARGVAGILTEQILPCPLPQCVVGDVDLALAGFNANRLNRPDRRLLTIGVYGSAGKTATSLMVSQLLRNIGLRTSYQTDLGSCDGIVQSTASEGVPAAAPLVQWLADCCDAGAKTAVIELAEIDAKHGRYDAIEFDLLIITGSPLDDDDFGPSGLQCVLDRMTQSGVVVVSADSPAVLRIVQDHGANTFTYGVRKAADVTAKLIEQECGMSTLLVTNESVTAAMETPLCGAAMAANHVAAAAIGILLNQPLQEVVEHLGKLREIPGRMQCLSSFAAADVIIDAADSPERIGSSLRAARSMKQPGGRLWCVMSVDPNEDPLQLALSGNHLERFCDQSIVTCNADSKEHFLRASHAVLDGVEDCALVRLVANDRRAIQWAISAASPRDTILWVGGIQRSGAKQERERIQEICDWVSAAQDTRQEKTQTQTQPARTERTTGIPFMNGHPMILPMFKS</sequence>
<protein>
    <submittedName>
        <fullName evidence="4">MurE-like ligase</fullName>
        <ecNumber evidence="4">6.3.2.7</ecNumber>
    </submittedName>
</protein>
<feature type="domain" description="Mur ligase C-terminal" evidence="2">
    <location>
        <begin position="353"/>
        <end position="479"/>
    </location>
</feature>
<organism evidence="4 5">
    <name type="scientific">Novipirellula galeiformis</name>
    <dbReference type="NCBI Taxonomy" id="2528004"/>
    <lineage>
        <taxon>Bacteria</taxon>
        <taxon>Pseudomonadati</taxon>
        <taxon>Planctomycetota</taxon>
        <taxon>Planctomycetia</taxon>
        <taxon>Pirellulales</taxon>
        <taxon>Pirellulaceae</taxon>
        <taxon>Novipirellula</taxon>
    </lineage>
</organism>
<dbReference type="PANTHER" id="PTHR23135">
    <property type="entry name" value="MUR LIGASE FAMILY MEMBER"/>
    <property type="match status" value="1"/>
</dbReference>
<evidence type="ECO:0000259" key="2">
    <source>
        <dbReference type="Pfam" id="PF02875"/>
    </source>
</evidence>
<evidence type="ECO:0000313" key="5">
    <source>
        <dbReference type="Proteomes" id="UP000316304"/>
    </source>
</evidence>
<comment type="caution">
    <text evidence="4">The sequence shown here is derived from an EMBL/GenBank/DDBJ whole genome shotgun (WGS) entry which is preliminary data.</text>
</comment>
<dbReference type="AlphaFoldDB" id="A0A5C6C7X7"/>
<reference evidence="4 5" key="1">
    <citation type="submission" date="2019-02" db="EMBL/GenBank/DDBJ databases">
        <title>Deep-cultivation of Planctomycetes and their phenomic and genomic characterization uncovers novel biology.</title>
        <authorList>
            <person name="Wiegand S."/>
            <person name="Jogler M."/>
            <person name="Boedeker C."/>
            <person name="Pinto D."/>
            <person name="Vollmers J."/>
            <person name="Rivas-Marin E."/>
            <person name="Kohn T."/>
            <person name="Peeters S.H."/>
            <person name="Heuer A."/>
            <person name="Rast P."/>
            <person name="Oberbeckmann S."/>
            <person name="Bunk B."/>
            <person name="Jeske O."/>
            <person name="Meyerdierks A."/>
            <person name="Storesund J.E."/>
            <person name="Kallscheuer N."/>
            <person name="Luecker S."/>
            <person name="Lage O.M."/>
            <person name="Pohl T."/>
            <person name="Merkel B.J."/>
            <person name="Hornburger P."/>
            <person name="Mueller R.-W."/>
            <person name="Bruemmer F."/>
            <person name="Labrenz M."/>
            <person name="Spormann A.M."/>
            <person name="Op Den Camp H."/>
            <person name="Overmann J."/>
            <person name="Amann R."/>
            <person name="Jetten M.S.M."/>
            <person name="Mascher T."/>
            <person name="Medema M.H."/>
            <person name="Devos D.P."/>
            <person name="Kaster A.-K."/>
            <person name="Ovreas L."/>
            <person name="Rohde M."/>
            <person name="Galperin M.Y."/>
            <person name="Jogler C."/>
        </authorList>
    </citation>
    <scope>NUCLEOTIDE SEQUENCE [LARGE SCALE GENOMIC DNA]</scope>
    <source>
        <strain evidence="4 5">Pla52o</strain>
    </source>
</reference>
<dbReference type="InterPro" id="IPR036615">
    <property type="entry name" value="Mur_ligase_C_dom_sf"/>
</dbReference>
<keyword evidence="5" id="KW-1185">Reference proteome</keyword>
<dbReference type="EMBL" id="SJPT01000009">
    <property type="protein sequence ID" value="TWU20252.1"/>
    <property type="molecule type" value="Genomic_DNA"/>
</dbReference>
<dbReference type="InterPro" id="IPR036565">
    <property type="entry name" value="Mur-like_cat_sf"/>
</dbReference>
<dbReference type="Gene3D" id="3.40.1190.10">
    <property type="entry name" value="Mur-like, catalytic domain"/>
    <property type="match status" value="1"/>
</dbReference>
<proteinExistence type="predicted"/>
<name>A0A5C6C7X7_9BACT</name>
<evidence type="ECO:0000313" key="4">
    <source>
        <dbReference type="EMBL" id="TWU20252.1"/>
    </source>
</evidence>
<dbReference type="GO" id="GO:0047482">
    <property type="term" value="F:UDP-N-acetylmuramoyl-L-alanyl-D-glutamate-L-lysine ligase activity"/>
    <property type="evidence" value="ECO:0007669"/>
    <property type="project" value="UniProtKB-EC"/>
</dbReference>
<dbReference type="SUPFAM" id="SSF53623">
    <property type="entry name" value="MurD-like peptide ligases, catalytic domain"/>
    <property type="match status" value="1"/>
</dbReference>
<dbReference type="GO" id="GO:0005524">
    <property type="term" value="F:ATP binding"/>
    <property type="evidence" value="ECO:0007669"/>
    <property type="project" value="InterPro"/>
</dbReference>
<feature type="domain" description="Mur ligase central" evidence="3">
    <location>
        <begin position="139"/>
        <end position="330"/>
    </location>
</feature>
<dbReference type="InterPro" id="IPR035911">
    <property type="entry name" value="MurE/MurF_N"/>
</dbReference>
<dbReference type="Proteomes" id="UP000316304">
    <property type="component" value="Unassembled WGS sequence"/>
</dbReference>
<dbReference type="Gene3D" id="3.90.190.20">
    <property type="entry name" value="Mur ligase, C-terminal domain"/>
    <property type="match status" value="1"/>
</dbReference>
<gene>
    <name evidence="4" type="ORF">Pla52o_47680</name>
</gene>
<dbReference type="RefSeq" id="WP_197169421.1">
    <property type="nucleotide sequence ID" value="NZ_SJPT01000009.1"/>
</dbReference>
<dbReference type="SUPFAM" id="SSF63418">
    <property type="entry name" value="MurE/MurF N-terminal domain"/>
    <property type="match status" value="1"/>
</dbReference>